<dbReference type="InParanoid" id="A0A1B7MSH1"/>
<dbReference type="AlphaFoldDB" id="A0A1B7MSH1"/>
<protein>
    <submittedName>
        <fullName evidence="1">Uncharacterized protein</fullName>
    </submittedName>
</protein>
<keyword evidence="2" id="KW-1185">Reference proteome</keyword>
<proteinExistence type="predicted"/>
<evidence type="ECO:0000313" key="2">
    <source>
        <dbReference type="Proteomes" id="UP000092154"/>
    </source>
</evidence>
<organism evidence="1 2">
    <name type="scientific">Rhizopogon vinicolor AM-OR11-026</name>
    <dbReference type="NCBI Taxonomy" id="1314800"/>
    <lineage>
        <taxon>Eukaryota</taxon>
        <taxon>Fungi</taxon>
        <taxon>Dikarya</taxon>
        <taxon>Basidiomycota</taxon>
        <taxon>Agaricomycotina</taxon>
        <taxon>Agaricomycetes</taxon>
        <taxon>Agaricomycetidae</taxon>
        <taxon>Boletales</taxon>
        <taxon>Suillineae</taxon>
        <taxon>Rhizopogonaceae</taxon>
        <taxon>Rhizopogon</taxon>
    </lineage>
</organism>
<feature type="non-terminal residue" evidence="1">
    <location>
        <position position="91"/>
    </location>
</feature>
<sequence length="91" mass="10153">MYTLLCCSTVSVLTYRTSYPTDNRTGPRSGQCQQICYHVTPEDSALAIRALLYGKESVMRMNSSYVERGSSSFGRPRSCGYVIPGGRERDL</sequence>
<dbReference type="Proteomes" id="UP000092154">
    <property type="component" value="Unassembled WGS sequence"/>
</dbReference>
<evidence type="ECO:0000313" key="1">
    <source>
        <dbReference type="EMBL" id="OAX35558.1"/>
    </source>
</evidence>
<name>A0A1B7MSH1_9AGAM</name>
<accession>A0A1B7MSH1</accession>
<gene>
    <name evidence="1" type="ORF">K503DRAFT_773340</name>
</gene>
<reference evidence="1 2" key="1">
    <citation type="submission" date="2016-06" db="EMBL/GenBank/DDBJ databases">
        <title>Comparative genomics of the ectomycorrhizal sister species Rhizopogon vinicolor and Rhizopogon vesiculosus (Basidiomycota: Boletales) reveals a divergence of the mating type B locus.</title>
        <authorList>
            <consortium name="DOE Joint Genome Institute"/>
            <person name="Mujic A.B."/>
            <person name="Kuo A."/>
            <person name="Tritt A."/>
            <person name="Lipzen A."/>
            <person name="Chen C."/>
            <person name="Johnson J."/>
            <person name="Sharma A."/>
            <person name="Barry K."/>
            <person name="Grigoriev I.V."/>
            <person name="Spatafora J.W."/>
        </authorList>
    </citation>
    <scope>NUCLEOTIDE SEQUENCE [LARGE SCALE GENOMIC DNA]</scope>
    <source>
        <strain evidence="1 2">AM-OR11-026</strain>
    </source>
</reference>
<dbReference type="EMBL" id="KV448488">
    <property type="protein sequence ID" value="OAX35558.1"/>
    <property type="molecule type" value="Genomic_DNA"/>
</dbReference>